<protein>
    <recommendedName>
        <fullName evidence="6">Protein HflC</fullName>
    </recommendedName>
</protein>
<evidence type="ECO:0000256" key="1">
    <source>
        <dbReference type="ARBA" id="ARBA00004167"/>
    </source>
</evidence>
<feature type="coiled-coil region" evidence="7">
    <location>
        <begin position="235"/>
        <end position="262"/>
    </location>
</feature>
<dbReference type="PIRSF" id="PIRSF005651">
    <property type="entry name" value="HflC"/>
    <property type="match status" value="1"/>
</dbReference>
<name>A0A5K7ZHL1_9BACT</name>
<dbReference type="GO" id="GO:0016020">
    <property type="term" value="C:membrane"/>
    <property type="evidence" value="ECO:0007669"/>
    <property type="project" value="UniProtKB-SubCell"/>
</dbReference>
<organism evidence="9 10">
    <name type="scientific">Desulfosarcina widdelii</name>
    <dbReference type="NCBI Taxonomy" id="947919"/>
    <lineage>
        <taxon>Bacteria</taxon>
        <taxon>Pseudomonadati</taxon>
        <taxon>Thermodesulfobacteriota</taxon>
        <taxon>Desulfobacteria</taxon>
        <taxon>Desulfobacterales</taxon>
        <taxon>Desulfosarcinaceae</taxon>
        <taxon>Desulfosarcina</taxon>
    </lineage>
</organism>
<dbReference type="Proteomes" id="UP000427769">
    <property type="component" value="Chromosome"/>
</dbReference>
<dbReference type="Gene3D" id="3.30.479.30">
    <property type="entry name" value="Band 7 domain"/>
    <property type="match status" value="1"/>
</dbReference>
<dbReference type="EMBL" id="AP021875">
    <property type="protein sequence ID" value="BBO79153.1"/>
    <property type="molecule type" value="Genomic_DNA"/>
</dbReference>
<dbReference type="NCBIfam" id="TIGR01932">
    <property type="entry name" value="hflC"/>
    <property type="match status" value="1"/>
</dbReference>
<dbReference type="PANTHER" id="PTHR42911:SF1">
    <property type="entry name" value="MODULATOR OF FTSH PROTEASE HFLC"/>
    <property type="match status" value="1"/>
</dbReference>
<evidence type="ECO:0000256" key="7">
    <source>
        <dbReference type="SAM" id="Coils"/>
    </source>
</evidence>
<evidence type="ECO:0000313" key="10">
    <source>
        <dbReference type="Proteomes" id="UP000427769"/>
    </source>
</evidence>
<dbReference type="InterPro" id="IPR010200">
    <property type="entry name" value="HflC"/>
</dbReference>
<comment type="subcellular location">
    <subcellularLocation>
        <location evidence="1">Membrane</location>
        <topology evidence="1">Single-pass membrane protein</topology>
    </subcellularLocation>
</comment>
<evidence type="ECO:0000256" key="4">
    <source>
        <dbReference type="ARBA" id="ARBA00022989"/>
    </source>
</evidence>
<keyword evidence="10" id="KW-1185">Reference proteome</keyword>
<evidence type="ECO:0000256" key="6">
    <source>
        <dbReference type="PIRNR" id="PIRNR005651"/>
    </source>
</evidence>
<evidence type="ECO:0000256" key="2">
    <source>
        <dbReference type="ARBA" id="ARBA00007862"/>
    </source>
</evidence>
<keyword evidence="4" id="KW-1133">Transmembrane helix</keyword>
<dbReference type="KEGG" id="dwd:DSCW_65700"/>
<feature type="domain" description="Band 7" evidence="8">
    <location>
        <begin position="19"/>
        <end position="219"/>
    </location>
</feature>
<dbReference type="RefSeq" id="WP_155307712.1">
    <property type="nucleotide sequence ID" value="NZ_AP021875.1"/>
</dbReference>
<dbReference type="InterPro" id="IPR036013">
    <property type="entry name" value="Band_7/SPFH_dom_sf"/>
</dbReference>
<evidence type="ECO:0000256" key="5">
    <source>
        <dbReference type="ARBA" id="ARBA00023136"/>
    </source>
</evidence>
<dbReference type="OrthoDB" id="9812991at2"/>
<keyword evidence="5" id="KW-0472">Membrane</keyword>
<dbReference type="AlphaFoldDB" id="A0A5K7ZHL1"/>
<dbReference type="CDD" id="cd03405">
    <property type="entry name" value="SPFH_HflC"/>
    <property type="match status" value="1"/>
</dbReference>
<dbReference type="SMART" id="SM00244">
    <property type="entry name" value="PHB"/>
    <property type="match status" value="1"/>
</dbReference>
<comment type="similarity">
    <text evidence="2 6">Belongs to the band 7/mec-2 family. HflC subfamily.</text>
</comment>
<keyword evidence="7" id="KW-0175">Coiled coil</keyword>
<sequence length="328" mass="37578">MKVKALLALAGVLVLLLVICAYTVDETEQVVVTRFDKVQRTETEPGLKFKLPIIEKALVFPKNLQEWDGDPGQIPTRDKTYIWVNTFARWKIVDPVVFFKTVGFVNRAQQRLDEIIDPTVRNFITSNRLIEAVRNSNRELDTFEDFGDDSATPTQTEIDLEKEKPARFAQVFVGRDKIDTGILEQAKPKLAKFGIELVDVKIKRVNYVEEVRKSVYDRMIAERKQIAQKFRSEGKGEAQKILGEKERELKRIESEAYRTAQEVKGKADAESTRLYAESFGVDPEFYSFVKTLEVYNEALTDNSSIILSTDSEIFKYMKGYEGAPLKKP</sequence>
<keyword evidence="3" id="KW-0812">Transmembrane</keyword>
<reference evidence="9 10" key="1">
    <citation type="submission" date="2019-11" db="EMBL/GenBank/DDBJ databases">
        <title>Comparative genomics of hydrocarbon-degrading Desulfosarcina strains.</title>
        <authorList>
            <person name="Watanabe M."/>
            <person name="Kojima H."/>
            <person name="Fukui M."/>
        </authorList>
    </citation>
    <scope>NUCLEOTIDE SEQUENCE [LARGE SCALE GENOMIC DNA]</scope>
    <source>
        <strain evidence="9 10">PP31</strain>
    </source>
</reference>
<evidence type="ECO:0000256" key="3">
    <source>
        <dbReference type="ARBA" id="ARBA00022692"/>
    </source>
</evidence>
<gene>
    <name evidence="9" type="ORF">DSCW_65700</name>
</gene>
<evidence type="ECO:0000259" key="8">
    <source>
        <dbReference type="SMART" id="SM00244"/>
    </source>
</evidence>
<dbReference type="PANTHER" id="PTHR42911">
    <property type="entry name" value="MODULATOR OF FTSH PROTEASE HFLC"/>
    <property type="match status" value="1"/>
</dbReference>
<comment type="function">
    <text evidence="6">HflC and HflK could regulate a protease.</text>
</comment>
<evidence type="ECO:0000313" key="9">
    <source>
        <dbReference type="EMBL" id="BBO79153.1"/>
    </source>
</evidence>
<proteinExistence type="inferred from homology"/>
<accession>A0A5K7ZHL1</accession>
<dbReference type="InterPro" id="IPR001107">
    <property type="entry name" value="Band_7"/>
</dbReference>
<dbReference type="SUPFAM" id="SSF117892">
    <property type="entry name" value="Band 7/SPFH domain"/>
    <property type="match status" value="2"/>
</dbReference>
<dbReference type="Pfam" id="PF01145">
    <property type="entry name" value="Band_7"/>
    <property type="match status" value="2"/>
</dbReference>